<gene>
    <name evidence="1" type="ORF">JRQ81_019298</name>
</gene>
<dbReference type="EMBL" id="JAPFRF010000010">
    <property type="protein sequence ID" value="KAJ7319787.1"/>
    <property type="molecule type" value="Genomic_DNA"/>
</dbReference>
<proteinExistence type="predicted"/>
<accession>A0A9Q0XNN7</accession>
<evidence type="ECO:0000313" key="2">
    <source>
        <dbReference type="Proteomes" id="UP001142489"/>
    </source>
</evidence>
<evidence type="ECO:0000313" key="1">
    <source>
        <dbReference type="EMBL" id="KAJ7319787.1"/>
    </source>
</evidence>
<sequence length="129" mass="14877">MTSNNEGHKLDLIGRCHYSLASFSLHTSNYLCAMEAYNRNLMHKLLSFIHFLPDDLRNKALSYHSEAMSLIDYEMIISRHAADATSKQIAMAIHFRRHAWLRNASIPDDARNRIEDSPLLPQPMKHLTT</sequence>
<dbReference type="Gene3D" id="1.10.287.3160">
    <property type="match status" value="1"/>
</dbReference>
<comment type="caution">
    <text evidence="1">The sequence shown here is derived from an EMBL/GenBank/DDBJ whole genome shotgun (WGS) entry which is preliminary data.</text>
</comment>
<keyword evidence="2" id="KW-1185">Reference proteome</keyword>
<name>A0A9Q0XNN7_9SAUR</name>
<protein>
    <submittedName>
        <fullName evidence="1">Uncharacterized protein</fullName>
    </submittedName>
</protein>
<dbReference type="OrthoDB" id="9886994at2759"/>
<reference evidence="1" key="1">
    <citation type="journal article" date="2023" name="DNA Res.">
        <title>Chromosome-level genome assembly of Phrynocephalus forsythii using third-generation DNA sequencing and Hi-C analysis.</title>
        <authorList>
            <person name="Qi Y."/>
            <person name="Zhao W."/>
            <person name="Zhao Y."/>
            <person name="Niu C."/>
            <person name="Cao S."/>
            <person name="Zhang Y."/>
        </authorList>
    </citation>
    <scope>NUCLEOTIDE SEQUENCE</scope>
    <source>
        <tissue evidence="1">Muscle</tissue>
    </source>
</reference>
<dbReference type="Proteomes" id="UP001142489">
    <property type="component" value="Unassembled WGS sequence"/>
</dbReference>
<organism evidence="1 2">
    <name type="scientific">Phrynocephalus forsythii</name>
    <dbReference type="NCBI Taxonomy" id="171643"/>
    <lineage>
        <taxon>Eukaryota</taxon>
        <taxon>Metazoa</taxon>
        <taxon>Chordata</taxon>
        <taxon>Craniata</taxon>
        <taxon>Vertebrata</taxon>
        <taxon>Euteleostomi</taxon>
        <taxon>Lepidosauria</taxon>
        <taxon>Squamata</taxon>
        <taxon>Bifurcata</taxon>
        <taxon>Unidentata</taxon>
        <taxon>Episquamata</taxon>
        <taxon>Toxicofera</taxon>
        <taxon>Iguania</taxon>
        <taxon>Acrodonta</taxon>
        <taxon>Agamidae</taxon>
        <taxon>Agaminae</taxon>
        <taxon>Phrynocephalus</taxon>
    </lineage>
</organism>
<dbReference type="AlphaFoldDB" id="A0A9Q0XNN7"/>